<feature type="region of interest" description="Disordered" evidence="1">
    <location>
        <begin position="326"/>
        <end position="359"/>
    </location>
</feature>
<reference evidence="2" key="1">
    <citation type="submission" date="2021-02" db="EMBL/GenBank/DDBJ databases">
        <authorList>
            <person name="Nowell W R."/>
        </authorList>
    </citation>
    <scope>NUCLEOTIDE SEQUENCE</scope>
</reference>
<name>A0A814BZ02_9BILA</name>
<feature type="compositionally biased region" description="Low complexity" evidence="1">
    <location>
        <begin position="618"/>
        <end position="643"/>
    </location>
</feature>
<feature type="compositionally biased region" description="Polar residues" evidence="1">
    <location>
        <begin position="1056"/>
        <end position="1081"/>
    </location>
</feature>
<feature type="compositionally biased region" description="Polar residues" evidence="1">
    <location>
        <begin position="545"/>
        <end position="560"/>
    </location>
</feature>
<feature type="region of interest" description="Disordered" evidence="1">
    <location>
        <begin position="396"/>
        <end position="757"/>
    </location>
</feature>
<feature type="compositionally biased region" description="Pro residues" evidence="1">
    <location>
        <begin position="575"/>
        <end position="609"/>
    </location>
</feature>
<feature type="compositionally biased region" description="Polar residues" evidence="1">
    <location>
        <begin position="404"/>
        <end position="456"/>
    </location>
</feature>
<feature type="compositionally biased region" description="Low complexity" evidence="1">
    <location>
        <begin position="344"/>
        <end position="359"/>
    </location>
</feature>
<dbReference type="AlphaFoldDB" id="A0A814BZ02"/>
<sequence>MEIIAIRKSPPFGEPNDPCLPPNGVIISEEELKYITPFSKDNRIVNSSNTLHRTFYPDPPLPPGSVLIHQQESLSRPSREGIVRASHSFDYHNLSVDPPIRENGVILHEEEISPRLNRSLDFDNRQLLKRRKHPHSHSVRRQKTKTTTTTTNANIPLPPPTSYQSHNNIESTHNNGVDSSSKKSSQSNRSSTESDKPQLIMSEKERRRISPIVEKAAKREKYADYLENLIVAASTNTHRGERSTQTLYKNRTNFFDKEDNNWFFEQLLSKLNSLQSKEKLKTTKTSELPHPYVFPARNESSSGTNDSHGMLLPGVERIIERRYYVKKPKMNDKKDQSTFRGNLSTSRQNSSSSSCSRCTPSYVEDLREKTSTVQNEVNQLKAEISKLQLTQATLLQQQRQRQQPTPFHQESTPSQFQANRYVPQTNRTSQATMSTDPATTSSFPQLSEKQQSQSRLRTPPKVPTRSLSRTESLKSNASSTARTVSSTSSNRSSVQTPQQKTIPVTKPASNEPDRRTNAYENQPYKRVDLSTPSLNGSLNGASGGKENTNSSKSSRQSLASDRTDSTKRSAQQSSVPPPAPPFPQQSSVPPPAPPFPQQSSVPPPAPPFPQHLNLSTQAPRSSPAASSLPVRPLSSSAISQSSSVPQAPPFRFPPASSNQSNINSRATSLTPLSPATHTSVQQSMLTPQNISRFSNPNTPPTQNIRPSNPSSLSNISSTTSNSATNINGMRNNQFQNNNIPQRNSSFTSAPRMPLTQGLRPNLQTQVPQNKFQTNQTAQFSTPKTNVDESRSSEYITTLHDVTPNEMRNLMQYSSRLNNFGSPRISAVVADPQTSQTFWDYVDSFIDNNHRPPITASEPTSNNIVNPQRYQNTLNRWTPMKNIPQTRQQNGDISAAPSALNSKNSPYFQTMSNSRRSPSETNKKDPLRLATLPPLPVSNNNNNQQKQFSAWSRSKSPSASVSSNKQLDIYDLEVRPKLLRNSIRPSSQQSINSQQRVKPISPLESISMSEVPSPSHSIDSPTNNGQDIEIIPKSKSFTPPGDATTAPFIMPPEVKSLPSSPVESTHSRSSSKPGRLRPSTSIDLADREVATLLTKE</sequence>
<evidence type="ECO:0000313" key="3">
    <source>
        <dbReference type="EMBL" id="CAF3712728.1"/>
    </source>
</evidence>
<feature type="compositionally biased region" description="Basic and acidic residues" evidence="1">
    <location>
        <begin position="511"/>
        <end position="528"/>
    </location>
</feature>
<feature type="compositionally biased region" description="Polar residues" evidence="1">
    <location>
        <begin position="655"/>
        <end position="702"/>
    </location>
</feature>
<feature type="compositionally biased region" description="Polar residues" evidence="1">
    <location>
        <begin position="465"/>
        <end position="474"/>
    </location>
</feature>
<feature type="compositionally biased region" description="Basic residues" evidence="1">
    <location>
        <begin position="128"/>
        <end position="144"/>
    </location>
</feature>
<dbReference type="Proteomes" id="UP000681722">
    <property type="component" value="Unassembled WGS sequence"/>
</dbReference>
<feature type="compositionally biased region" description="Polar residues" evidence="1">
    <location>
        <begin position="1005"/>
        <end position="1025"/>
    </location>
</feature>
<feature type="compositionally biased region" description="Polar residues" evidence="1">
    <location>
        <begin position="162"/>
        <end position="178"/>
    </location>
</feature>
<feature type="region of interest" description="Disordered" evidence="1">
    <location>
        <begin position="1005"/>
        <end position="1082"/>
    </location>
</feature>
<feature type="compositionally biased region" description="Low complexity" evidence="1">
    <location>
        <begin position="182"/>
        <end position="191"/>
    </location>
</feature>
<feature type="compositionally biased region" description="Polar residues" evidence="1">
    <location>
        <begin position="882"/>
        <end position="891"/>
    </location>
</feature>
<feature type="compositionally biased region" description="Low complexity" evidence="1">
    <location>
        <begin position="475"/>
        <end position="494"/>
    </location>
</feature>
<feature type="region of interest" description="Disordered" evidence="1">
    <location>
        <begin position="290"/>
        <end position="309"/>
    </location>
</feature>
<dbReference type="EMBL" id="CAJNOQ010002051">
    <property type="protein sequence ID" value="CAF0935431.1"/>
    <property type="molecule type" value="Genomic_DNA"/>
</dbReference>
<dbReference type="OrthoDB" id="10047595at2759"/>
<protein>
    <submittedName>
        <fullName evidence="2">Uncharacterized protein</fullName>
    </submittedName>
</protein>
<dbReference type="EMBL" id="CAJOBC010002051">
    <property type="protein sequence ID" value="CAF3712728.1"/>
    <property type="molecule type" value="Genomic_DNA"/>
</dbReference>
<keyword evidence="4" id="KW-1185">Reference proteome</keyword>
<dbReference type="Proteomes" id="UP000663829">
    <property type="component" value="Unassembled WGS sequence"/>
</dbReference>
<feature type="region of interest" description="Disordered" evidence="1">
    <location>
        <begin position="882"/>
        <end position="963"/>
    </location>
</feature>
<organism evidence="2 4">
    <name type="scientific">Didymodactylos carnosus</name>
    <dbReference type="NCBI Taxonomy" id="1234261"/>
    <lineage>
        <taxon>Eukaryota</taxon>
        <taxon>Metazoa</taxon>
        <taxon>Spiralia</taxon>
        <taxon>Gnathifera</taxon>
        <taxon>Rotifera</taxon>
        <taxon>Eurotatoria</taxon>
        <taxon>Bdelloidea</taxon>
        <taxon>Philodinida</taxon>
        <taxon>Philodinidae</taxon>
        <taxon>Didymodactylos</taxon>
    </lineage>
</organism>
<accession>A0A814BZ02</accession>
<feature type="compositionally biased region" description="Basic and acidic residues" evidence="1">
    <location>
        <begin position="916"/>
        <end position="926"/>
    </location>
</feature>
<feature type="compositionally biased region" description="Low complexity" evidence="1">
    <location>
        <begin position="938"/>
        <end position="962"/>
    </location>
</feature>
<feature type="region of interest" description="Disordered" evidence="1">
    <location>
        <begin position="128"/>
        <end position="207"/>
    </location>
</feature>
<feature type="compositionally biased region" description="Polar residues" evidence="1">
    <location>
        <begin position="898"/>
        <end position="915"/>
    </location>
</feature>
<feature type="compositionally biased region" description="Polar residues" evidence="1">
    <location>
        <begin position="298"/>
        <end position="307"/>
    </location>
</feature>
<feature type="compositionally biased region" description="Basic and acidic residues" evidence="1">
    <location>
        <begin position="326"/>
        <end position="337"/>
    </location>
</feature>
<comment type="caution">
    <text evidence="2">The sequence shown here is derived from an EMBL/GenBank/DDBJ whole genome shotgun (WGS) entry which is preliminary data.</text>
</comment>
<evidence type="ECO:0000256" key="1">
    <source>
        <dbReference type="SAM" id="MobiDB-lite"/>
    </source>
</evidence>
<feature type="compositionally biased region" description="Basic and acidic residues" evidence="1">
    <location>
        <begin position="192"/>
        <end position="207"/>
    </location>
</feature>
<gene>
    <name evidence="2" type="ORF">GPM918_LOCUS10414</name>
    <name evidence="3" type="ORF">SRO942_LOCUS10415</name>
</gene>
<evidence type="ECO:0000313" key="2">
    <source>
        <dbReference type="EMBL" id="CAF0935431.1"/>
    </source>
</evidence>
<feature type="compositionally biased region" description="Low complexity" evidence="1">
    <location>
        <begin position="703"/>
        <end position="743"/>
    </location>
</feature>
<evidence type="ECO:0000313" key="4">
    <source>
        <dbReference type="Proteomes" id="UP000663829"/>
    </source>
</evidence>
<proteinExistence type="predicted"/>